<evidence type="ECO:0000259" key="3">
    <source>
        <dbReference type="PROSITE" id="PS50103"/>
    </source>
</evidence>
<feature type="compositionally biased region" description="Polar residues" evidence="2">
    <location>
        <begin position="581"/>
        <end position="608"/>
    </location>
</feature>
<feature type="compositionally biased region" description="Low complexity" evidence="2">
    <location>
        <begin position="392"/>
        <end position="406"/>
    </location>
</feature>
<feature type="compositionally biased region" description="Polar residues" evidence="2">
    <location>
        <begin position="202"/>
        <end position="230"/>
    </location>
</feature>
<proteinExistence type="predicted"/>
<feature type="region of interest" description="Disordered" evidence="2">
    <location>
        <begin position="954"/>
        <end position="981"/>
    </location>
</feature>
<reference evidence="4" key="1">
    <citation type="submission" date="2022-10" db="EMBL/GenBank/DDBJ databases">
        <title>Tapping the CABI collections for fungal endophytes: first genome assemblies for Collariella, Neodidymelliopsis, Ascochyta clinopodiicola, Didymella pomorum, Didymosphaeria variabile, Neocosmospora piperis and Neocucurbitaria cava.</title>
        <authorList>
            <person name="Hill R."/>
        </authorList>
    </citation>
    <scope>NUCLEOTIDE SEQUENCE</scope>
    <source>
        <strain evidence="4">IMI 366586</strain>
    </source>
</reference>
<evidence type="ECO:0000256" key="1">
    <source>
        <dbReference type="PROSITE-ProRule" id="PRU00723"/>
    </source>
</evidence>
<evidence type="ECO:0000313" key="5">
    <source>
        <dbReference type="Proteomes" id="UP001140502"/>
    </source>
</evidence>
<feature type="region of interest" description="Disordered" evidence="2">
    <location>
        <begin position="895"/>
        <end position="940"/>
    </location>
</feature>
<dbReference type="PROSITE" id="PS50103">
    <property type="entry name" value="ZF_C3H1"/>
    <property type="match status" value="1"/>
</dbReference>
<feature type="compositionally biased region" description="Acidic residues" evidence="2">
    <location>
        <begin position="538"/>
        <end position="551"/>
    </location>
</feature>
<keyword evidence="5" id="KW-1185">Reference proteome</keyword>
<accession>A0A9W9BNC8</accession>
<dbReference type="EMBL" id="JAPEUR010000135">
    <property type="protein sequence ID" value="KAJ4318770.1"/>
    <property type="molecule type" value="Genomic_DNA"/>
</dbReference>
<keyword evidence="1" id="KW-0862">Zinc</keyword>
<feature type="compositionally biased region" description="Basic and acidic residues" evidence="2">
    <location>
        <begin position="609"/>
        <end position="626"/>
    </location>
</feature>
<comment type="caution">
    <text evidence="4">The sequence shown here is derived from an EMBL/GenBank/DDBJ whole genome shotgun (WGS) entry which is preliminary data.</text>
</comment>
<dbReference type="Proteomes" id="UP001140502">
    <property type="component" value="Unassembled WGS sequence"/>
</dbReference>
<protein>
    <recommendedName>
        <fullName evidence="3">C3H1-type domain-containing protein</fullName>
    </recommendedName>
</protein>
<evidence type="ECO:0000256" key="2">
    <source>
        <dbReference type="SAM" id="MobiDB-lite"/>
    </source>
</evidence>
<feature type="region of interest" description="Disordered" evidence="2">
    <location>
        <begin position="380"/>
        <end position="419"/>
    </location>
</feature>
<feature type="domain" description="C3H1-type" evidence="3">
    <location>
        <begin position="1037"/>
        <end position="1065"/>
    </location>
</feature>
<feature type="compositionally biased region" description="Acidic residues" evidence="2">
    <location>
        <begin position="895"/>
        <end position="915"/>
    </location>
</feature>
<feature type="compositionally biased region" description="Polar residues" evidence="2">
    <location>
        <begin position="557"/>
        <end position="570"/>
    </location>
</feature>
<feature type="compositionally biased region" description="Basic and acidic residues" evidence="2">
    <location>
        <begin position="350"/>
        <end position="368"/>
    </location>
</feature>
<organism evidence="4 5">
    <name type="scientific">Fusarium piperis</name>
    <dbReference type="NCBI Taxonomy" id="1435070"/>
    <lineage>
        <taxon>Eukaryota</taxon>
        <taxon>Fungi</taxon>
        <taxon>Dikarya</taxon>
        <taxon>Ascomycota</taxon>
        <taxon>Pezizomycotina</taxon>
        <taxon>Sordariomycetes</taxon>
        <taxon>Hypocreomycetidae</taxon>
        <taxon>Hypocreales</taxon>
        <taxon>Nectriaceae</taxon>
        <taxon>Fusarium</taxon>
        <taxon>Fusarium solani species complex</taxon>
    </lineage>
</organism>
<feature type="compositionally biased region" description="Polar residues" evidence="2">
    <location>
        <begin position="329"/>
        <end position="349"/>
    </location>
</feature>
<feature type="compositionally biased region" description="Basic and acidic residues" evidence="2">
    <location>
        <begin position="407"/>
        <end position="419"/>
    </location>
</feature>
<feature type="region of interest" description="Disordered" evidence="2">
    <location>
        <begin position="435"/>
        <end position="713"/>
    </location>
</feature>
<dbReference type="GO" id="GO:0008270">
    <property type="term" value="F:zinc ion binding"/>
    <property type="evidence" value="ECO:0007669"/>
    <property type="project" value="UniProtKB-KW"/>
</dbReference>
<dbReference type="InterPro" id="IPR000571">
    <property type="entry name" value="Znf_CCCH"/>
</dbReference>
<feature type="region of interest" description="Disordered" evidence="2">
    <location>
        <begin position="329"/>
        <end position="368"/>
    </location>
</feature>
<dbReference type="OrthoDB" id="1922977at2759"/>
<feature type="compositionally biased region" description="Polar residues" evidence="2">
    <location>
        <begin position="631"/>
        <end position="670"/>
    </location>
</feature>
<name>A0A9W9BNC8_9HYPO</name>
<feature type="compositionally biased region" description="Low complexity" evidence="2">
    <location>
        <begin position="923"/>
        <end position="936"/>
    </location>
</feature>
<feature type="zinc finger region" description="C3H1-type" evidence="1">
    <location>
        <begin position="1037"/>
        <end position="1065"/>
    </location>
</feature>
<keyword evidence="1" id="KW-0863">Zinc-finger</keyword>
<feature type="region of interest" description="Disordered" evidence="2">
    <location>
        <begin position="178"/>
        <end position="236"/>
    </location>
</feature>
<feature type="region of interest" description="Disordered" evidence="2">
    <location>
        <begin position="752"/>
        <end position="883"/>
    </location>
</feature>
<dbReference type="AlphaFoldDB" id="A0A9W9BNC8"/>
<evidence type="ECO:0000313" key="4">
    <source>
        <dbReference type="EMBL" id="KAJ4318770.1"/>
    </source>
</evidence>
<gene>
    <name evidence="4" type="ORF">N0V84_006670</name>
</gene>
<feature type="region of interest" description="Disordered" evidence="2">
    <location>
        <begin position="106"/>
        <end position="130"/>
    </location>
</feature>
<keyword evidence="1" id="KW-0479">Metal-binding</keyword>
<sequence length="1139" mass="122916">MSFYGSGYGPPHGYRTSQPYEYPPGQAYAAPPFLTSAPLEGQHAAYNHGTVEAYKYNHTAIPGLGMGFSHDTTPWQSAWPHGPVEAQAGPSDPSPMKQTTAPVGLAKKHVHQAHDKGHGSGTDDDAMEEGEISEGELEDIYEPGEVDATKNNAHNPQNLGPKAQDGYHNVRSQIPAAAALPAKPSSKETIWNRNQPARDRSGSYSPYLSPREIQSNGLENGASGAQTPRSNGPHEIVEITSPNHLQHAHAHDSEMGQTRISQSDKVLSELKKRAQDAIVRLWPLHVRYQNYVEEGVDKMVLDQLFMELGLDVTPHISVSGETMVLATPQATDTSSNAHDGTSHLMTTSNIDEKPESTDRAKDKSEERKDRIARLLAAKGSKPTAVTLDDSKASQTSVTASTTTAISKPEKTKSQSEKSKLIQQKMEALMKAREANAKTTQAPMPVLPSTVAPELSETPRAVSADAMNLDDQPVTAPDRTDTASAPSIPGLFLSSSAPSPGPNQRKRPVAAELNEQSTAAAQKRPFGQARDSRPFLIDVSDDEDDAEMEIDSPELRPSSIQRPTTPGSKTTSFRDHPALPDSASQHATSSPKTLGTPTSNVNSKVNLENMNKKIEDMRRRIAEAEARKKAKQSNNGSLSLPQSQTQSKEGSVDASSEPTPAVSTPAVSTELGSEAVVGDGRSSTPLRRHPSLNALESLPKTRARGQQARPALRARVASERLPILEARRREQTVRLEHLQSEVARITKEIQDSLAEEERLKEDALQPESEPASQPGEPEPDVIQAEPVPDLSATDDVVESPGQNDAIHSSDEADQDASMDESSSSDLAEAVGAPEIAQVESAAKEQAAVEGIAHESHHSSAPGTPGSAHHTQAPLEGIPLGDVHGDDAELEDVAMEEVAGDSNDENEVDDSSDEYEPTEAGIELPSQQTPSHPHSPASRGNIADDTLLETTEADLQGVSAPSPIPHTISTGNGELGSDDNGEVTETMTTQGVLETNGPRSSFIPYETPLHYFRAYRFHPRFQDSVSGGLRSLTYSNKIDVTKEVCPDELTEGNCPRGNECPYQHFEQMQAPDDQILLQLGAYGNYEGEQKQDYVAGLRDLLTDFRNRKVKDFQTISQGIIEYRAKFHGDKSKVLPLGGVIL</sequence>
<feature type="compositionally biased region" description="Basic and acidic residues" evidence="2">
    <location>
        <begin position="752"/>
        <end position="762"/>
    </location>
</feature>